<proteinExistence type="predicted"/>
<accession>A0ABR3XLE9</accession>
<sequence>MLLVTETREVDTKVTIGIWQNPASYTTVSPSLPDATLDDVFHEDVCVSRVQYWKPILFSRQKFQTREIRGRSTSPSMMRYLSNSRPKLSIGMAPRASWLFENRLPIYTRNAMSLVTLLGDRHSELVSEGSSGGRDSYGDEL</sequence>
<reference evidence="1 2" key="1">
    <citation type="journal article" date="2024" name="Commun. Biol.">
        <title>Comparative genomic analysis of thermophilic fungi reveals convergent evolutionary adaptations and gene losses.</title>
        <authorList>
            <person name="Steindorff A.S."/>
            <person name="Aguilar-Pontes M.V."/>
            <person name="Robinson A.J."/>
            <person name="Andreopoulos B."/>
            <person name="LaButti K."/>
            <person name="Kuo A."/>
            <person name="Mondo S."/>
            <person name="Riley R."/>
            <person name="Otillar R."/>
            <person name="Haridas S."/>
            <person name="Lipzen A."/>
            <person name="Grimwood J."/>
            <person name="Schmutz J."/>
            <person name="Clum A."/>
            <person name="Reid I.D."/>
            <person name="Moisan M.C."/>
            <person name="Butler G."/>
            <person name="Nguyen T.T.M."/>
            <person name="Dewar K."/>
            <person name="Conant G."/>
            <person name="Drula E."/>
            <person name="Henrissat B."/>
            <person name="Hansel C."/>
            <person name="Singer S."/>
            <person name="Hutchinson M.I."/>
            <person name="de Vries R.P."/>
            <person name="Natvig D.O."/>
            <person name="Powell A.J."/>
            <person name="Tsang A."/>
            <person name="Grigoriev I.V."/>
        </authorList>
    </citation>
    <scope>NUCLEOTIDE SEQUENCE [LARGE SCALE GENOMIC DNA]</scope>
    <source>
        <strain evidence="1 2">ATCC 24622</strain>
    </source>
</reference>
<gene>
    <name evidence="1" type="ORF">VTK73DRAFT_9196</name>
</gene>
<evidence type="ECO:0000313" key="1">
    <source>
        <dbReference type="EMBL" id="KAL1876819.1"/>
    </source>
</evidence>
<keyword evidence="2" id="KW-1185">Reference proteome</keyword>
<evidence type="ECO:0000313" key="2">
    <source>
        <dbReference type="Proteomes" id="UP001586593"/>
    </source>
</evidence>
<protein>
    <submittedName>
        <fullName evidence="1">Uncharacterized protein</fullName>
    </submittedName>
</protein>
<dbReference type="EMBL" id="JAZHXJ010000074">
    <property type="protein sequence ID" value="KAL1876819.1"/>
    <property type="molecule type" value="Genomic_DNA"/>
</dbReference>
<comment type="caution">
    <text evidence="1">The sequence shown here is derived from an EMBL/GenBank/DDBJ whole genome shotgun (WGS) entry which is preliminary data.</text>
</comment>
<name>A0ABR3XLE9_9PEZI</name>
<dbReference type="Proteomes" id="UP001586593">
    <property type="component" value="Unassembled WGS sequence"/>
</dbReference>
<organism evidence="1 2">
    <name type="scientific">Phialemonium thermophilum</name>
    <dbReference type="NCBI Taxonomy" id="223376"/>
    <lineage>
        <taxon>Eukaryota</taxon>
        <taxon>Fungi</taxon>
        <taxon>Dikarya</taxon>
        <taxon>Ascomycota</taxon>
        <taxon>Pezizomycotina</taxon>
        <taxon>Sordariomycetes</taxon>
        <taxon>Sordariomycetidae</taxon>
        <taxon>Cephalothecales</taxon>
        <taxon>Cephalothecaceae</taxon>
        <taxon>Phialemonium</taxon>
    </lineage>
</organism>